<feature type="binding site" evidence="10">
    <location>
        <position position="122"/>
    </location>
    <ligand>
        <name>substrate</name>
    </ligand>
</feature>
<feature type="binding site" evidence="10">
    <location>
        <position position="455"/>
    </location>
    <ligand>
        <name>substrate</name>
    </ligand>
</feature>
<comment type="pathway">
    <text evidence="1 9">Sulfur metabolism; glutathione biosynthesis; glutathione from L-cysteine and L-glutamate: step 2/2.</text>
</comment>
<evidence type="ECO:0000256" key="7">
    <source>
        <dbReference type="ARBA" id="ARBA00022840"/>
    </source>
</evidence>
<dbReference type="GO" id="GO:0005524">
    <property type="term" value="F:ATP binding"/>
    <property type="evidence" value="ECO:0007669"/>
    <property type="project" value="UniProtKB-UniRule"/>
</dbReference>
<keyword evidence="4 9" id="KW-0317">Glutathione biosynthesis</keyword>
<organism evidence="14">
    <name type="scientific">Blastobotrys adeninivorans</name>
    <name type="common">Yeast</name>
    <name type="synonym">Arxula adeninivorans</name>
    <dbReference type="NCBI Taxonomy" id="409370"/>
    <lineage>
        <taxon>Eukaryota</taxon>
        <taxon>Fungi</taxon>
        <taxon>Dikarya</taxon>
        <taxon>Ascomycota</taxon>
        <taxon>Saccharomycotina</taxon>
        <taxon>Dipodascomycetes</taxon>
        <taxon>Dipodascales</taxon>
        <taxon>Trichomonascaceae</taxon>
        <taxon>Blastobotrys</taxon>
    </lineage>
</organism>
<protein>
    <recommendedName>
        <fullName evidence="9">Glutathione synthetase</fullName>
        <shortName evidence="9">GSH-S</shortName>
        <ecNumber evidence="9">6.3.2.3</ecNumber>
    </recommendedName>
</protein>
<feature type="binding site" evidence="10">
    <location>
        <position position="219"/>
    </location>
    <ligand>
        <name>substrate</name>
    </ligand>
</feature>
<feature type="binding site" evidence="10">
    <location>
        <position position="457"/>
    </location>
    <ligand>
        <name>ATP</name>
        <dbReference type="ChEBI" id="CHEBI:30616"/>
    </ligand>
</feature>
<dbReference type="GO" id="GO:0005829">
    <property type="term" value="C:cytosol"/>
    <property type="evidence" value="ECO:0007669"/>
    <property type="project" value="TreeGrafter"/>
</dbReference>
<evidence type="ECO:0000259" key="13">
    <source>
        <dbReference type="Pfam" id="PF03199"/>
    </source>
</evidence>
<feature type="binding site" evidence="12">
    <location>
        <begin position="269"/>
        <end position="272"/>
    </location>
    <ligand>
        <name>substrate</name>
    </ligand>
</feature>
<dbReference type="InterPro" id="IPR037013">
    <property type="entry name" value="GSH-S_sub-bd_sf"/>
</dbReference>
<dbReference type="NCBIfam" id="TIGR01986">
    <property type="entry name" value="glut_syn_euk"/>
    <property type="match status" value="1"/>
</dbReference>
<evidence type="ECO:0000256" key="6">
    <source>
        <dbReference type="ARBA" id="ARBA00022741"/>
    </source>
</evidence>
<dbReference type="GO" id="GO:0000287">
    <property type="term" value="F:magnesium ion binding"/>
    <property type="evidence" value="ECO:0007669"/>
    <property type="project" value="UniProtKB-UniRule"/>
</dbReference>
<comment type="cofactor">
    <cofactor evidence="9 11">
        <name>Mg(2+)</name>
        <dbReference type="ChEBI" id="CHEBI:18420"/>
    </cofactor>
    <text evidence="9 11">Binds 1 Mg(2+) ion per subunit.</text>
</comment>
<feature type="binding site" evidence="11">
    <location>
        <position position="137"/>
    </location>
    <ligand>
        <name>Mg(2+)</name>
        <dbReference type="ChEBI" id="CHEBI:18420"/>
    </ligand>
</feature>
<feature type="binding site" evidence="12">
    <location>
        <begin position="466"/>
        <end position="467"/>
    </location>
    <ligand>
        <name>substrate</name>
    </ligand>
</feature>
<evidence type="ECO:0000313" key="14">
    <source>
        <dbReference type="EMBL" id="CDP37265.1"/>
    </source>
</evidence>
<evidence type="ECO:0000256" key="3">
    <source>
        <dbReference type="ARBA" id="ARBA00022598"/>
    </source>
</evidence>
<evidence type="ECO:0000256" key="11">
    <source>
        <dbReference type="PIRSR" id="PIRSR001558-2"/>
    </source>
</evidence>
<keyword evidence="7 9" id="KW-0067">ATP-binding</keyword>
<dbReference type="PIRSF" id="PIRSF001558">
    <property type="entry name" value="GSHase"/>
    <property type="match status" value="1"/>
</dbReference>
<evidence type="ECO:0000256" key="9">
    <source>
        <dbReference type="PIRNR" id="PIRNR001558"/>
    </source>
</evidence>
<evidence type="ECO:0000256" key="2">
    <source>
        <dbReference type="ARBA" id="ARBA00010385"/>
    </source>
</evidence>
<dbReference type="EMBL" id="HG937694">
    <property type="protein sequence ID" value="CDP37265.1"/>
    <property type="molecule type" value="Genomic_DNA"/>
</dbReference>
<feature type="binding site" evidence="11">
    <location>
        <position position="139"/>
    </location>
    <ligand>
        <name>Mg(2+)</name>
        <dbReference type="ChEBI" id="CHEBI:18420"/>
    </ligand>
</feature>
<feature type="binding site" evidence="12">
    <location>
        <begin position="213"/>
        <end position="215"/>
    </location>
    <ligand>
        <name>substrate</name>
    </ligand>
</feature>
<dbReference type="Gene3D" id="3.30.1490.80">
    <property type="match status" value="1"/>
</dbReference>
<dbReference type="InterPro" id="IPR016185">
    <property type="entry name" value="PreATP-grasp_dom_sf"/>
</dbReference>
<dbReference type="InterPro" id="IPR014042">
    <property type="entry name" value="Glutathione_synthase_a-hlx"/>
</dbReference>
<dbReference type="GO" id="GO:0043295">
    <property type="term" value="F:glutathione binding"/>
    <property type="evidence" value="ECO:0007669"/>
    <property type="project" value="UniProtKB-UniRule"/>
</dbReference>
<evidence type="ECO:0000256" key="8">
    <source>
        <dbReference type="ARBA" id="ARBA00022842"/>
    </source>
</evidence>
<keyword evidence="3 9" id="KW-0436">Ligase</keyword>
<dbReference type="Gene3D" id="1.10.1080.10">
    <property type="entry name" value="Glutathione Synthetase, Chain A, domain 3"/>
    <property type="match status" value="1"/>
</dbReference>
<dbReference type="SUPFAM" id="SSF56059">
    <property type="entry name" value="Glutathione synthetase ATP-binding domain-like"/>
    <property type="match status" value="1"/>
</dbReference>
<feature type="binding site" evidence="10">
    <location>
        <position position="428"/>
    </location>
    <ligand>
        <name>ATP</name>
        <dbReference type="ChEBI" id="CHEBI:30616"/>
    </ligand>
</feature>
<dbReference type="EC" id="6.3.2.3" evidence="9"/>
<name>A0A060T835_BLAAD</name>
<reference evidence="14" key="2">
    <citation type="submission" date="2014-06" db="EMBL/GenBank/DDBJ databases">
        <title>The complete genome of Blastobotrys (Arxula) adeninivorans LS3 - a yeast of biotechnological interest.</title>
        <authorList>
            <person name="Kunze G."/>
            <person name="Gaillardin C."/>
            <person name="Czernicka M."/>
            <person name="Durrens P."/>
            <person name="Martin T."/>
            <person name="Boer E."/>
            <person name="Gabaldon T."/>
            <person name="Cruz J."/>
            <person name="Talla E."/>
            <person name="Marck C."/>
            <person name="Goffeau A."/>
            <person name="Barbe V."/>
            <person name="Baret P."/>
            <person name="Baronian K."/>
            <person name="Beier S."/>
            <person name="Bleykasten C."/>
            <person name="Bode R."/>
            <person name="Casaregola S."/>
            <person name="Despons L."/>
            <person name="Fairhead C."/>
            <person name="Giersberg M."/>
            <person name="Gierski P."/>
            <person name="Hahnel U."/>
            <person name="Hartmann A."/>
            <person name="Jankowska D."/>
            <person name="Jubin C."/>
            <person name="Jung P."/>
            <person name="Lafontaine I."/>
            <person name="Leh-Louis V."/>
            <person name="Lemaire M."/>
            <person name="Marcet-Houben M."/>
            <person name="Mascher M."/>
            <person name="Morel G."/>
            <person name="Richard G.-F."/>
            <person name="Riechen J."/>
            <person name="Sacerdot C."/>
            <person name="Sarkar A."/>
            <person name="Savel G."/>
            <person name="Schacherer J."/>
            <person name="Sherman D."/>
            <person name="Straub M.-L."/>
            <person name="Stein N."/>
            <person name="Thierry A."/>
            <person name="Trautwein-Schult A."/>
            <person name="Westhof E."/>
            <person name="Worch S."/>
            <person name="Dujon B."/>
            <person name="Souciet J.-L."/>
            <person name="Wincker P."/>
            <person name="Scholz U."/>
            <person name="Neuveglise N."/>
        </authorList>
    </citation>
    <scope>NUCLEOTIDE SEQUENCE</scope>
    <source>
        <strain evidence="14">LS3</strain>
    </source>
</reference>
<feature type="binding site" evidence="10">
    <location>
        <position position="463"/>
    </location>
    <ligand>
        <name>ATP</name>
        <dbReference type="ChEBI" id="CHEBI:30616"/>
    </ligand>
</feature>
<dbReference type="PhylomeDB" id="A0A060T835"/>
<dbReference type="Gene3D" id="3.40.50.1760">
    <property type="entry name" value="Glutathione synthase, substrate-binding domain superfamily, eukaryotic"/>
    <property type="match status" value="1"/>
</dbReference>
<evidence type="ECO:0000256" key="4">
    <source>
        <dbReference type="ARBA" id="ARBA00022684"/>
    </source>
</evidence>
<dbReference type="PANTHER" id="PTHR11130">
    <property type="entry name" value="GLUTATHIONE SYNTHETASE"/>
    <property type="match status" value="1"/>
</dbReference>
<proteinExistence type="inferred from homology"/>
<keyword evidence="6 9" id="KW-0547">Nucleotide-binding</keyword>
<dbReference type="PANTHER" id="PTHR11130:SF0">
    <property type="entry name" value="GLUTATHIONE SYNTHETASE"/>
    <property type="match status" value="1"/>
</dbReference>
<feature type="binding site" evidence="10">
    <location>
        <position position="137"/>
    </location>
    <ligand>
        <name>ATP</name>
        <dbReference type="ChEBI" id="CHEBI:30616"/>
    </ligand>
</feature>
<sequence>MQYPPEIAQTDKDIALTSSQQWALAHGLCLLVEGDKPNRAQHAPFTLFPTPFPKQAFNSALEVQTLFNQLYVSVASRPEWLESVVSELGSFDPDFTGKLLELHLKAKKAPGPRQRLTGGVFRSDYIVNSKDQIKQVEFNAVSVSFGALSSKVSALHRYLVRSGAYGIDYPLDSIPESPSLQKITESLAKMHKAYKKSSEDEEAAILVVVQPGERNIFDQRLIEFELFEKHGIVTHRVTLGEVKQKTQLVEGNILYHNDSGAEISVVYYRSGYAPGDYVSKEEWDARLMLECSYSIQCPSILTQLSGAKKIQQLLTEPSVIRKVAPRLTKAEIEKLSESFVAIHPFDDESPEGRHARTLAFDHPQNYVLKPQREGGGNNIYRDNIPGFLTQTPKSNWPAYILMELINPPKMNNEIVRDGEIISGEIVSELGVFGGALWDRDSGDLKFEDTCGWLLRSKMQSSDEGGVAAGFGCVDGVYLV</sequence>
<dbReference type="InterPro" id="IPR005615">
    <property type="entry name" value="Glutathione_synthase"/>
</dbReference>
<dbReference type="UniPathway" id="UPA00142">
    <property type="reaction ID" value="UER00210"/>
</dbReference>
<dbReference type="Gene3D" id="3.30.1490.50">
    <property type="match status" value="1"/>
</dbReference>
<reference evidence="14" key="1">
    <citation type="submission" date="2014-02" db="EMBL/GenBank/DDBJ databases">
        <authorList>
            <person name="Genoscope - CEA"/>
        </authorList>
    </citation>
    <scope>NUCLEOTIDE SEQUENCE</scope>
    <source>
        <strain evidence="14">LS3</strain>
    </source>
</reference>
<evidence type="ECO:0000256" key="12">
    <source>
        <dbReference type="PIRSR" id="PIRSR001558-3"/>
    </source>
</evidence>
<keyword evidence="5 9" id="KW-0479">Metal-binding</keyword>
<feature type="binding site" evidence="11">
    <location>
        <position position="373"/>
    </location>
    <ligand>
        <name>Mg(2+)</name>
        <dbReference type="ChEBI" id="CHEBI:18420"/>
    </ligand>
</feature>
<dbReference type="SUPFAM" id="SSF52440">
    <property type="entry name" value="PreATP-grasp domain"/>
    <property type="match status" value="1"/>
</dbReference>
<dbReference type="Pfam" id="PF03199">
    <property type="entry name" value="GSH_synthase"/>
    <property type="match status" value="1"/>
</dbReference>
<dbReference type="InterPro" id="IPR004887">
    <property type="entry name" value="GSH_synth_subst-bd"/>
</dbReference>
<evidence type="ECO:0000256" key="1">
    <source>
        <dbReference type="ARBA" id="ARBA00004965"/>
    </source>
</evidence>
<accession>A0A060T835</accession>
<dbReference type="FunFam" id="3.30.1490.50:FF:000002">
    <property type="entry name" value="Glutathione synthetase"/>
    <property type="match status" value="1"/>
</dbReference>
<comment type="similarity">
    <text evidence="2 9">Belongs to the eukaryotic GSH synthase family.</text>
</comment>
<dbReference type="GO" id="GO:0004363">
    <property type="term" value="F:glutathione synthase activity"/>
    <property type="evidence" value="ECO:0007669"/>
    <property type="project" value="UniProtKB-UniRule"/>
</dbReference>
<dbReference type="InterPro" id="IPR014049">
    <property type="entry name" value="Glutathione_synthase_N_euk"/>
</dbReference>
<dbReference type="Pfam" id="PF03917">
    <property type="entry name" value="GSH_synth_ATP"/>
    <property type="match status" value="1"/>
</dbReference>
<comment type="catalytic activity">
    <reaction evidence="9">
        <text>gamma-L-glutamyl-L-cysteine + glycine + ATP = glutathione + ADP + phosphate + H(+)</text>
        <dbReference type="Rhea" id="RHEA:13557"/>
        <dbReference type="ChEBI" id="CHEBI:15378"/>
        <dbReference type="ChEBI" id="CHEBI:30616"/>
        <dbReference type="ChEBI" id="CHEBI:43474"/>
        <dbReference type="ChEBI" id="CHEBI:57305"/>
        <dbReference type="ChEBI" id="CHEBI:57925"/>
        <dbReference type="ChEBI" id="CHEBI:58173"/>
        <dbReference type="ChEBI" id="CHEBI:456216"/>
        <dbReference type="EC" id="6.3.2.3"/>
    </reaction>
</comment>
<feature type="binding site" evidence="10">
    <location>
        <begin position="369"/>
        <end position="378"/>
    </location>
    <ligand>
        <name>ATP</name>
        <dbReference type="ChEBI" id="CHEBI:30616"/>
    </ligand>
</feature>
<evidence type="ECO:0000256" key="10">
    <source>
        <dbReference type="PIRSR" id="PIRSR001558-1"/>
    </source>
</evidence>
<dbReference type="AlphaFoldDB" id="A0A060T835"/>
<gene>
    <name evidence="14" type="ORF">GNLVRS02_ARAD1D07546g</name>
</gene>
<keyword evidence="8 9" id="KW-0460">Magnesium</keyword>
<feature type="domain" description="Glutathione synthase substrate-binding" evidence="13">
    <location>
        <begin position="204"/>
        <end position="305"/>
    </location>
</feature>
<evidence type="ECO:0000256" key="5">
    <source>
        <dbReference type="ARBA" id="ARBA00022723"/>
    </source>
</evidence>
<feature type="binding site" evidence="12">
    <location>
        <begin position="141"/>
        <end position="144"/>
    </location>
    <ligand>
        <name>substrate</name>
    </ligand>
</feature>
<feature type="binding site" evidence="10">
    <location>
        <position position="380"/>
    </location>
    <ligand>
        <name>ATP</name>
        <dbReference type="ChEBI" id="CHEBI:30616"/>
    </ligand>
</feature>
<dbReference type="Gene3D" id="3.30.470.20">
    <property type="entry name" value="ATP-grasp fold, B domain"/>
    <property type="match status" value="1"/>
</dbReference>
<dbReference type="InterPro" id="IPR014709">
    <property type="entry name" value="Glutathione_synthase_C_euk"/>
</dbReference>
<feature type="binding site" evidence="10">
    <location>
        <position position="308"/>
    </location>
    <ligand>
        <name>ATP</name>
        <dbReference type="ChEBI" id="CHEBI:30616"/>
    </ligand>
</feature>
<feature type="binding site" evidence="10">
    <location>
        <begin position="402"/>
        <end position="405"/>
    </location>
    <ligand>
        <name>ATP</name>
        <dbReference type="ChEBI" id="CHEBI:30616"/>
    </ligand>
</feature>